<evidence type="ECO:0000256" key="2">
    <source>
        <dbReference type="PROSITE-ProRule" id="PRU00023"/>
    </source>
</evidence>
<dbReference type="InterPro" id="IPR027417">
    <property type="entry name" value="P-loop_NTPase"/>
</dbReference>
<reference evidence="6" key="1">
    <citation type="submission" date="2024-04" db="EMBL/GenBank/DDBJ databases">
        <authorList>
            <person name="Shaw F."/>
            <person name="Minotto A."/>
        </authorList>
    </citation>
    <scope>NUCLEOTIDE SEQUENCE [LARGE SCALE GENOMIC DNA]</scope>
</reference>
<evidence type="ECO:0000259" key="3">
    <source>
        <dbReference type="Pfam" id="PF22939"/>
    </source>
</evidence>
<gene>
    <name evidence="5" type="ORF">GFSPODELE1_LOCUS4657</name>
</gene>
<feature type="domain" description="Nephrocystin 3-like N-terminal" evidence="4">
    <location>
        <begin position="206"/>
        <end position="364"/>
    </location>
</feature>
<feature type="repeat" description="ANK" evidence="2">
    <location>
        <begin position="850"/>
        <end position="876"/>
    </location>
</feature>
<dbReference type="Gene3D" id="3.40.50.300">
    <property type="entry name" value="P-loop containing nucleotide triphosphate hydrolases"/>
    <property type="match status" value="1"/>
</dbReference>
<dbReference type="Pfam" id="PF22939">
    <property type="entry name" value="WHD_GPIID"/>
    <property type="match status" value="1"/>
</dbReference>
<name>A0ABP1D8Z6_9APHY</name>
<evidence type="ECO:0000313" key="5">
    <source>
        <dbReference type="EMBL" id="CAL1703639.1"/>
    </source>
</evidence>
<dbReference type="SUPFAM" id="SSF48403">
    <property type="entry name" value="Ankyrin repeat"/>
    <property type="match status" value="1"/>
</dbReference>
<proteinExistence type="predicted"/>
<sequence length="1097" mass="123680">MDPFSISVSILTVVEVAGKVALLVAKYVSSVKGAEDSRKRLLQELSSLSGTLSSIKFLVEYLKEDTSEASRGHIMALSSLTDEHGPLPSCMATLQEMLEWFNGDTTGKMKLGQRLVWPIKQEKKVEEFLLKLERYKTHFTLALSVDSHLQLLQVSQATSSILTEQERVRSERQLEAHSEVKGFIKWLAPFDYMSKHRFKARVRQQDTCSWLYSNKAFVAWTSSKSGFLWLHGIPGSGKSTLASAVIDGFQDRLADQTAFAYFYCDFRDPESTRSCVVIRTLVAQLMRQGLTVGVEELTKMKMQSETPPDDIEELYPLLLKAASSSVDPILVIDALDECRDVEELTCCLLRLNKEAGARVFVTSRKEQKIYEVFKDLPSISLKHEVRHLQDDIEKLIESELGSRPKLARLPQDLRKEIGSTLLTKSDGMFRWVQCQLDFMSTCRTRKGIQEALRNLPSGLFETYERILTAIDAEGPEVSNIARSVLMWVVGAIRPLKLTELNEAIMVVRGRYSVDEDVGVFEATDILDICGSLLHHSPKIGRVTLSHFTVKEFLTTGHLQLSPLRHYHLAPSDVAKELSILTLTYLRFDVFANGICYNAPQFHARLTDNPLYSYTTMYWFHHVSLAPDDDEDVFENIRSLFIDPFNYPKALSFRQVHQYEGSRDWERFEHGGPSPVTMVGPLWYAITYGHLWVVRRILRDDPHLLNEEIPEYGTPLMLAAYRGQVEIAQLLLDLGAEIDKSSTTTGRSPGVSITSMFLAIEFNREAVVELLLSRGANPNGRCSPANQAVIHAASFRGQASMLRKLLQYPVDINATRDDGATALHAAIEGGNLAVVHLLIEAGCDHSARTHSGKTALQMAFDIQSKEMVEYLLSRGADPADLQYLPADQLQWASSEPWYPGATQALQEKQAKRFDSLSILKIWHILGELMRLPEALVGQIMDMAECWICVTAAKTFARAVAVNRNINEPLLKIRVQGQEGTSVRRIVFTTKSHDQGFSNDPEHHGTYRWSHTWFEAGASRSGSEGSPEEFLARQHIQTNVHGSRISRVHTNIWDSSAPDKKEWLSALRPGDEILLIPRAEYPAWVNYVEFLQIDLFMSL</sequence>
<dbReference type="SUPFAM" id="SSF52540">
    <property type="entry name" value="P-loop containing nucleoside triphosphate hydrolases"/>
    <property type="match status" value="1"/>
</dbReference>
<dbReference type="SMART" id="SM00248">
    <property type="entry name" value="ANK"/>
    <property type="match status" value="6"/>
</dbReference>
<keyword evidence="1" id="KW-0677">Repeat</keyword>
<accession>A0ABP1D8Z6</accession>
<evidence type="ECO:0000313" key="6">
    <source>
        <dbReference type="Proteomes" id="UP001497453"/>
    </source>
</evidence>
<dbReference type="Pfam" id="PF12796">
    <property type="entry name" value="Ank_2"/>
    <property type="match status" value="2"/>
</dbReference>
<dbReference type="InterPro" id="IPR002110">
    <property type="entry name" value="Ankyrin_rpt"/>
</dbReference>
<dbReference type="PANTHER" id="PTHR10039">
    <property type="entry name" value="AMELOGENIN"/>
    <property type="match status" value="1"/>
</dbReference>
<feature type="repeat" description="ANK" evidence="2">
    <location>
        <begin position="710"/>
        <end position="742"/>
    </location>
</feature>
<keyword evidence="2" id="KW-0040">ANK repeat</keyword>
<dbReference type="InterPro" id="IPR036770">
    <property type="entry name" value="Ankyrin_rpt-contain_sf"/>
</dbReference>
<evidence type="ECO:0008006" key="7">
    <source>
        <dbReference type="Google" id="ProtNLM"/>
    </source>
</evidence>
<protein>
    <recommendedName>
        <fullName evidence="7">NACHT domain-containing protein</fullName>
    </recommendedName>
</protein>
<dbReference type="Gene3D" id="1.25.40.20">
    <property type="entry name" value="Ankyrin repeat-containing domain"/>
    <property type="match status" value="2"/>
</dbReference>
<evidence type="ECO:0000259" key="4">
    <source>
        <dbReference type="Pfam" id="PF24883"/>
    </source>
</evidence>
<dbReference type="Pfam" id="PF24883">
    <property type="entry name" value="NPHP3_N"/>
    <property type="match status" value="1"/>
</dbReference>
<keyword evidence="6" id="KW-1185">Reference proteome</keyword>
<dbReference type="Proteomes" id="UP001497453">
    <property type="component" value="Chromosome 3"/>
</dbReference>
<dbReference type="InterPro" id="IPR056884">
    <property type="entry name" value="NPHP3-like_N"/>
</dbReference>
<dbReference type="EMBL" id="OZ037946">
    <property type="protein sequence ID" value="CAL1703639.1"/>
    <property type="molecule type" value="Genomic_DNA"/>
</dbReference>
<evidence type="ECO:0000256" key="1">
    <source>
        <dbReference type="ARBA" id="ARBA00022737"/>
    </source>
</evidence>
<dbReference type="PROSITE" id="PS50088">
    <property type="entry name" value="ANK_REPEAT"/>
    <property type="match status" value="3"/>
</dbReference>
<dbReference type="PROSITE" id="PS50297">
    <property type="entry name" value="ANK_REP_REGION"/>
    <property type="match status" value="3"/>
</dbReference>
<organism evidence="5 6">
    <name type="scientific">Somion occarium</name>
    <dbReference type="NCBI Taxonomy" id="3059160"/>
    <lineage>
        <taxon>Eukaryota</taxon>
        <taxon>Fungi</taxon>
        <taxon>Dikarya</taxon>
        <taxon>Basidiomycota</taxon>
        <taxon>Agaricomycotina</taxon>
        <taxon>Agaricomycetes</taxon>
        <taxon>Polyporales</taxon>
        <taxon>Cerrenaceae</taxon>
        <taxon>Somion</taxon>
    </lineage>
</organism>
<dbReference type="InterPro" id="IPR054471">
    <property type="entry name" value="GPIID_WHD"/>
</dbReference>
<feature type="domain" description="GPI inositol-deacylase winged helix" evidence="3">
    <location>
        <begin position="478"/>
        <end position="558"/>
    </location>
</feature>
<feature type="repeat" description="ANK" evidence="2">
    <location>
        <begin position="817"/>
        <end position="849"/>
    </location>
</feature>
<dbReference type="PANTHER" id="PTHR10039:SF16">
    <property type="entry name" value="GPI INOSITOL-DEACYLASE"/>
    <property type="match status" value="1"/>
</dbReference>